<dbReference type="InterPro" id="IPR036188">
    <property type="entry name" value="FAD/NAD-bd_sf"/>
</dbReference>
<protein>
    <submittedName>
        <fullName evidence="2">Thioredoxin reductase</fullName>
    </submittedName>
</protein>
<evidence type="ECO:0000256" key="1">
    <source>
        <dbReference type="SAM" id="MobiDB-lite"/>
    </source>
</evidence>
<comment type="caution">
    <text evidence="2">The sequence shown here is derived from an EMBL/GenBank/DDBJ whole genome shotgun (WGS) entry which is preliminary data.</text>
</comment>
<organism evidence="2 3">
    <name type="scientific">Microbacterium pseudoresistens</name>
    <dbReference type="NCBI Taxonomy" id="640634"/>
    <lineage>
        <taxon>Bacteria</taxon>
        <taxon>Bacillati</taxon>
        <taxon>Actinomycetota</taxon>
        <taxon>Actinomycetes</taxon>
        <taxon>Micrococcales</taxon>
        <taxon>Microbacteriaceae</taxon>
        <taxon>Microbacterium</taxon>
    </lineage>
</organism>
<dbReference type="Proteomes" id="UP000552045">
    <property type="component" value="Unassembled WGS sequence"/>
</dbReference>
<dbReference type="SUPFAM" id="SSF51905">
    <property type="entry name" value="FAD/NAD(P)-binding domain"/>
    <property type="match status" value="1"/>
</dbReference>
<proteinExistence type="predicted"/>
<dbReference type="Gene3D" id="3.50.50.60">
    <property type="entry name" value="FAD/NAD(P)-binding domain"/>
    <property type="match status" value="1"/>
</dbReference>
<keyword evidence="3" id="KW-1185">Reference proteome</keyword>
<gene>
    <name evidence="2" type="ORF">BKA02_001249</name>
</gene>
<dbReference type="RefSeq" id="WP_179432317.1">
    <property type="nucleotide sequence ID" value="NZ_BAABLC010000001.1"/>
</dbReference>
<feature type="region of interest" description="Disordered" evidence="1">
    <location>
        <begin position="32"/>
        <end position="62"/>
    </location>
</feature>
<dbReference type="AlphaFoldDB" id="A0A7Y9EUG6"/>
<evidence type="ECO:0000313" key="3">
    <source>
        <dbReference type="Proteomes" id="UP000552045"/>
    </source>
</evidence>
<dbReference type="EMBL" id="JACCBH010000001">
    <property type="protein sequence ID" value="NYD54194.1"/>
    <property type="molecule type" value="Genomic_DNA"/>
</dbReference>
<reference evidence="2 3" key="1">
    <citation type="submission" date="2020-07" db="EMBL/GenBank/DDBJ databases">
        <title>Sequencing the genomes of 1000 actinobacteria strains.</title>
        <authorList>
            <person name="Klenk H.-P."/>
        </authorList>
    </citation>
    <scope>NUCLEOTIDE SEQUENCE [LARGE SCALE GENOMIC DNA]</scope>
    <source>
        <strain evidence="2 3">DSM 22185</strain>
    </source>
</reference>
<accession>A0A7Y9EUG6</accession>
<name>A0A7Y9EUG6_9MICO</name>
<evidence type="ECO:0000313" key="2">
    <source>
        <dbReference type="EMBL" id="NYD54194.1"/>
    </source>
</evidence>
<sequence>MPRSRPIVPLDGGFVRPEWSLDTSFLAGLSPAQDADGHLVTDGSGRTSEPGLHAAGDTASPGPQQLIVAAGAGAHTAAVLIHDTVGITTAH</sequence>